<evidence type="ECO:0000313" key="5">
    <source>
        <dbReference type="Proteomes" id="UP000766336"/>
    </source>
</evidence>
<dbReference type="SUPFAM" id="SSF53474">
    <property type="entry name" value="alpha/beta-Hydrolases"/>
    <property type="match status" value="1"/>
</dbReference>
<sequence>MGRRGALALLGGAAALPAVGAEDPPVTLLRTRQWDLAGPGGPRRIFAYRPEGEPPAGGFPVLYLLDGNAVFLTAVEALLVQQRRAQATGVHPMAIVAVGYPTAQPFDTARRARDYTPAFPGAPEGSGGADAFLDQLLGGIAASVAERMPVNPARAALFGHSYGGLFALHAFLTRPGAFRRTIAASPSLWFAGGAMMEAVRRFVASPPPNLPELGLLLTVGGLEEEDPAMPPARQATLRERAMVSRAREVAGLLSGLGPRGPEVGFQLFDGENHGSVLPGAVNRALRFVG</sequence>
<feature type="chain" id="PRO_5045599962" evidence="3">
    <location>
        <begin position="21"/>
        <end position="289"/>
    </location>
</feature>
<reference evidence="4 5" key="1">
    <citation type="submission" date="2021-05" db="EMBL/GenBank/DDBJ databases">
        <title>Roseococcus sp. XZZS9, whole genome shotgun sequencing project.</title>
        <authorList>
            <person name="Zhao G."/>
            <person name="Shen L."/>
        </authorList>
    </citation>
    <scope>NUCLEOTIDE SEQUENCE [LARGE SCALE GENOMIC DNA]</scope>
    <source>
        <strain evidence="4 5">XZZS9</strain>
    </source>
</reference>
<comment type="caution">
    <text evidence="4">The sequence shown here is derived from an EMBL/GenBank/DDBJ whole genome shotgun (WGS) entry which is preliminary data.</text>
</comment>
<accession>A0ABS5QG53</accession>
<dbReference type="InterPro" id="IPR000801">
    <property type="entry name" value="Esterase-like"/>
</dbReference>
<keyword evidence="2 4" id="KW-0378">Hydrolase</keyword>
<feature type="signal peptide" evidence="3">
    <location>
        <begin position="1"/>
        <end position="20"/>
    </location>
</feature>
<evidence type="ECO:0000256" key="2">
    <source>
        <dbReference type="ARBA" id="ARBA00022801"/>
    </source>
</evidence>
<evidence type="ECO:0000256" key="1">
    <source>
        <dbReference type="ARBA" id="ARBA00005622"/>
    </source>
</evidence>
<dbReference type="GO" id="GO:0016787">
    <property type="term" value="F:hydrolase activity"/>
    <property type="evidence" value="ECO:0007669"/>
    <property type="project" value="UniProtKB-KW"/>
</dbReference>
<name>A0ABS5QG53_9PROT</name>
<keyword evidence="3" id="KW-0732">Signal</keyword>
<evidence type="ECO:0000256" key="3">
    <source>
        <dbReference type="SAM" id="SignalP"/>
    </source>
</evidence>
<dbReference type="Pfam" id="PF00756">
    <property type="entry name" value="Esterase"/>
    <property type="match status" value="1"/>
</dbReference>
<dbReference type="Proteomes" id="UP000766336">
    <property type="component" value="Unassembled WGS sequence"/>
</dbReference>
<dbReference type="PANTHER" id="PTHR40841:SF2">
    <property type="entry name" value="SIDEROPHORE-DEGRADING ESTERASE (EUROFUNG)"/>
    <property type="match status" value="1"/>
</dbReference>
<dbReference type="InterPro" id="IPR029058">
    <property type="entry name" value="AB_hydrolase_fold"/>
</dbReference>
<dbReference type="InterPro" id="IPR052558">
    <property type="entry name" value="Siderophore_Hydrolase_D"/>
</dbReference>
<dbReference type="Gene3D" id="3.40.50.1820">
    <property type="entry name" value="alpha/beta hydrolase"/>
    <property type="match status" value="1"/>
</dbReference>
<evidence type="ECO:0000313" key="4">
    <source>
        <dbReference type="EMBL" id="MBS7812682.1"/>
    </source>
</evidence>
<proteinExistence type="inferred from homology"/>
<organism evidence="4 5">
    <name type="scientific">Roseococcus pinisoli</name>
    <dbReference type="NCBI Taxonomy" id="2835040"/>
    <lineage>
        <taxon>Bacteria</taxon>
        <taxon>Pseudomonadati</taxon>
        <taxon>Pseudomonadota</taxon>
        <taxon>Alphaproteobacteria</taxon>
        <taxon>Acetobacterales</taxon>
        <taxon>Roseomonadaceae</taxon>
        <taxon>Roseococcus</taxon>
    </lineage>
</organism>
<dbReference type="PANTHER" id="PTHR40841">
    <property type="entry name" value="SIDEROPHORE TRIACETYLFUSARININE C ESTERASE"/>
    <property type="match status" value="1"/>
</dbReference>
<gene>
    <name evidence="4" type="ORF">KHU32_17155</name>
</gene>
<dbReference type="EMBL" id="JAHCDA010000003">
    <property type="protein sequence ID" value="MBS7812682.1"/>
    <property type="molecule type" value="Genomic_DNA"/>
</dbReference>
<protein>
    <submittedName>
        <fullName evidence="4">Alpha/beta hydrolase</fullName>
    </submittedName>
</protein>
<keyword evidence="5" id="KW-1185">Reference proteome</keyword>
<comment type="similarity">
    <text evidence="1">Belongs to the esterase D family.</text>
</comment>